<dbReference type="InterPro" id="IPR006626">
    <property type="entry name" value="PbH1"/>
</dbReference>
<dbReference type="KEGG" id="saci:Sinac_4035"/>
<dbReference type="InterPro" id="IPR012334">
    <property type="entry name" value="Pectin_lyas_fold"/>
</dbReference>
<dbReference type="OrthoDB" id="292920at2"/>
<dbReference type="Proteomes" id="UP000010798">
    <property type="component" value="Chromosome"/>
</dbReference>
<dbReference type="EMBL" id="CP003364">
    <property type="protein sequence ID" value="AGA28258.1"/>
    <property type="molecule type" value="Genomic_DNA"/>
</dbReference>
<dbReference type="InterPro" id="IPR011050">
    <property type="entry name" value="Pectin_lyase_fold/virulence"/>
</dbReference>
<accession>L0DHG6</accession>
<dbReference type="InterPro" id="IPR059226">
    <property type="entry name" value="Choice_anch_Q_dom"/>
</dbReference>
<keyword evidence="2" id="KW-1185">Reference proteome</keyword>
<evidence type="ECO:0000313" key="2">
    <source>
        <dbReference type="Proteomes" id="UP000010798"/>
    </source>
</evidence>
<evidence type="ECO:0000313" key="1">
    <source>
        <dbReference type="EMBL" id="AGA28258.1"/>
    </source>
</evidence>
<dbReference type="SMART" id="SM00710">
    <property type="entry name" value="PbH1"/>
    <property type="match status" value="4"/>
</dbReference>
<protein>
    <submittedName>
        <fullName evidence="1">Uncharacterized protein</fullName>
    </submittedName>
</protein>
<dbReference type="NCBIfam" id="NF041518">
    <property type="entry name" value="choice_anch_Q"/>
    <property type="match status" value="1"/>
</dbReference>
<dbReference type="eggNOG" id="COG4655">
    <property type="taxonomic scope" value="Bacteria"/>
</dbReference>
<dbReference type="eggNOG" id="COG3210">
    <property type="taxonomic scope" value="Bacteria"/>
</dbReference>
<dbReference type="AlphaFoldDB" id="L0DHG6"/>
<gene>
    <name evidence="1" type="ordered locus">Sinac_4035</name>
</gene>
<reference evidence="1 2" key="1">
    <citation type="submission" date="2012-02" db="EMBL/GenBank/DDBJ databases">
        <title>Complete sequence of chromosome of Singulisphaera acidiphila DSM 18658.</title>
        <authorList>
            <consortium name="US DOE Joint Genome Institute (JGI-PGF)"/>
            <person name="Lucas S."/>
            <person name="Copeland A."/>
            <person name="Lapidus A."/>
            <person name="Glavina del Rio T."/>
            <person name="Dalin E."/>
            <person name="Tice H."/>
            <person name="Bruce D."/>
            <person name="Goodwin L."/>
            <person name="Pitluck S."/>
            <person name="Peters L."/>
            <person name="Ovchinnikova G."/>
            <person name="Chertkov O."/>
            <person name="Kyrpides N."/>
            <person name="Mavromatis K."/>
            <person name="Ivanova N."/>
            <person name="Brettin T."/>
            <person name="Detter J.C."/>
            <person name="Han C."/>
            <person name="Larimer F."/>
            <person name="Land M."/>
            <person name="Hauser L."/>
            <person name="Markowitz V."/>
            <person name="Cheng J.-F."/>
            <person name="Hugenholtz P."/>
            <person name="Woyke T."/>
            <person name="Wu D."/>
            <person name="Tindall B."/>
            <person name="Pomrenke H."/>
            <person name="Brambilla E."/>
            <person name="Klenk H.-P."/>
            <person name="Eisen J.A."/>
        </authorList>
    </citation>
    <scope>NUCLEOTIDE SEQUENCE [LARGE SCALE GENOMIC DNA]</scope>
    <source>
        <strain evidence="2">ATCC BAA-1392 / DSM 18658 / VKM B-2454 / MOB10</strain>
    </source>
</reference>
<proteinExistence type="predicted"/>
<dbReference type="STRING" id="886293.Sinac_4035"/>
<dbReference type="Gene3D" id="2.160.20.10">
    <property type="entry name" value="Single-stranded right-handed beta-helix, Pectin lyase-like"/>
    <property type="match status" value="1"/>
</dbReference>
<dbReference type="SUPFAM" id="SSF51126">
    <property type="entry name" value="Pectin lyase-like"/>
    <property type="match status" value="1"/>
</dbReference>
<organism evidence="1 2">
    <name type="scientific">Singulisphaera acidiphila (strain ATCC BAA-1392 / DSM 18658 / VKM B-2454 / MOB10)</name>
    <dbReference type="NCBI Taxonomy" id="886293"/>
    <lineage>
        <taxon>Bacteria</taxon>
        <taxon>Pseudomonadati</taxon>
        <taxon>Planctomycetota</taxon>
        <taxon>Planctomycetia</taxon>
        <taxon>Isosphaerales</taxon>
        <taxon>Isosphaeraceae</taxon>
        <taxon>Singulisphaera</taxon>
    </lineage>
</organism>
<dbReference type="HOGENOM" id="CLU_516675_0_0_0"/>
<sequence length="527" mass="53783">MLSPVSPPTRRNRTGRRAWTLERLEERAVPATITVTSLADDGPGTLRAAITQANADTAADTILFAQDVRGTITLETALPDLSTTINIQGPGAKDLTVARNVWTSTPFSTFEVVQGADVILSGLTITGGTSLTAGGGINNSGELVVSNCTVSGNRGEYGGISNVDSGYLTIVDSTISGNRGPSFFGGGIYNSQSSTLAIHRSTISGNDSGTMGTSSGGGINNRGLMGITNSTISGNKTMGSGGGIYNGGTLTIISSTISGNATTDYRGSGEGGGIFNSGSMNILSSIVSGNKSSIGPMDISGAGNSLGYNIFFDVPDISLNPTDQTRTDAMLAPLADNGGPTFTQALLPGSPAIDSSVTINGVNTDQRNVPRPQGNAPDIGAFEAVGVVGARPTVVSLVRSSLRNQPTKLVLTFSAAMSSANAQDVSNYTLVPSGPAGRTRLHTRPIPITSAVYDPAAKTVTLTSRRLDARAYFRLTASGTPPAGLKSPNGVFLDGSGRGLPGSNYVAVIHGARALAPRENLAIKTGP</sequence>
<name>L0DHG6_SINAD</name>
<dbReference type="RefSeq" id="WP_015247388.1">
    <property type="nucleotide sequence ID" value="NC_019892.1"/>
</dbReference>